<evidence type="ECO:0000313" key="3">
    <source>
        <dbReference type="EMBL" id="MDO7837349.1"/>
    </source>
</evidence>
<protein>
    <submittedName>
        <fullName evidence="3">Entry exclusion protein TrbK-alt</fullName>
    </submittedName>
</protein>
<accession>A0ABT8ZS28</accession>
<feature type="region of interest" description="Disordered" evidence="1">
    <location>
        <begin position="79"/>
        <end position="118"/>
    </location>
</feature>
<keyword evidence="2" id="KW-0472">Membrane</keyword>
<evidence type="ECO:0000313" key="4">
    <source>
        <dbReference type="Proteomes" id="UP001176471"/>
    </source>
</evidence>
<feature type="compositionally biased region" description="Polar residues" evidence="1">
    <location>
        <begin position="97"/>
        <end position="118"/>
    </location>
</feature>
<proteinExistence type="predicted"/>
<comment type="caution">
    <text evidence="3">The sequence shown here is derived from an EMBL/GenBank/DDBJ whole genome shotgun (WGS) entry which is preliminary data.</text>
</comment>
<keyword evidence="4" id="KW-1185">Reference proteome</keyword>
<gene>
    <name evidence="3" type="primary">trbK-alt</name>
    <name evidence="3" type="ORF">Q4610_20085</name>
</gene>
<reference evidence="3" key="1">
    <citation type="submission" date="2023-07" db="EMBL/GenBank/DDBJ databases">
        <title>Bacterial whole genome sequence for Sphingobium sp. HBC34.</title>
        <authorList>
            <person name="Le V."/>
            <person name="Ko S.-R."/>
            <person name="Ahn C.-Y."/>
            <person name="Oh H.-M."/>
        </authorList>
    </citation>
    <scope>NUCLEOTIDE SEQUENCE</scope>
    <source>
        <strain evidence="3">HBC34</strain>
    </source>
</reference>
<dbReference type="EMBL" id="JAUQOM010000023">
    <property type="protein sequence ID" value="MDO7837349.1"/>
    <property type="molecule type" value="Genomic_DNA"/>
</dbReference>
<keyword evidence="2" id="KW-1133">Transmembrane helix</keyword>
<dbReference type="Proteomes" id="UP001176471">
    <property type="component" value="Unassembled WGS sequence"/>
</dbReference>
<dbReference type="InterPro" id="IPR027587">
    <property type="entry name" value="TrbK"/>
</dbReference>
<dbReference type="Pfam" id="PF20084">
    <property type="entry name" value="TrbK"/>
    <property type="match status" value="1"/>
</dbReference>
<evidence type="ECO:0000256" key="2">
    <source>
        <dbReference type="SAM" id="Phobius"/>
    </source>
</evidence>
<organism evidence="3 4">
    <name type="scientific">Sphingobium cyanobacteriorum</name>
    <dbReference type="NCBI Taxonomy" id="3063954"/>
    <lineage>
        <taxon>Bacteria</taxon>
        <taxon>Pseudomonadati</taxon>
        <taxon>Pseudomonadota</taxon>
        <taxon>Alphaproteobacteria</taxon>
        <taxon>Sphingomonadales</taxon>
        <taxon>Sphingomonadaceae</taxon>
        <taxon>Sphingobium</taxon>
    </lineage>
</organism>
<dbReference type="NCBIfam" id="TIGR04360">
    <property type="entry name" value="other_trbK"/>
    <property type="match status" value="1"/>
</dbReference>
<sequence length="118" mass="12839">MDTKLLARIGAGAFVAVALTMTVLQLREEPKVSPTETITVSKADDDPLPEMLRLCSELGQIAETTNECRQAWAENRRRFLAPGARPKERFPQAHPVNDNSGRPSGSQPVTVPTKSGGR</sequence>
<feature type="transmembrane region" description="Helical" evidence="2">
    <location>
        <begin position="6"/>
        <end position="24"/>
    </location>
</feature>
<dbReference type="RefSeq" id="WP_304537648.1">
    <property type="nucleotide sequence ID" value="NZ_JAUQOM010000023.1"/>
</dbReference>
<name>A0ABT8ZS28_9SPHN</name>
<keyword evidence="2" id="KW-0812">Transmembrane</keyword>
<evidence type="ECO:0000256" key="1">
    <source>
        <dbReference type="SAM" id="MobiDB-lite"/>
    </source>
</evidence>